<dbReference type="InterPro" id="IPR004852">
    <property type="entry name" value="Di-haem_cyt_c_peroxidsae"/>
</dbReference>
<evidence type="ECO:0000256" key="7">
    <source>
        <dbReference type="ARBA" id="ARBA00023004"/>
    </source>
</evidence>
<dbReference type="PANTHER" id="PTHR30600">
    <property type="entry name" value="CYTOCHROME C PEROXIDASE-RELATED"/>
    <property type="match status" value="1"/>
</dbReference>
<keyword evidence="7 8" id="KW-0408">Iron</keyword>
<gene>
    <name evidence="11" type="ORF">RI844_09350</name>
</gene>
<name>A0ABZ0GV35_9GAMM</name>
<evidence type="ECO:0000259" key="10">
    <source>
        <dbReference type="PROSITE" id="PS51007"/>
    </source>
</evidence>
<keyword evidence="3 8" id="KW-0479">Metal-binding</keyword>
<keyword evidence="12" id="KW-1185">Reference proteome</keyword>
<evidence type="ECO:0000256" key="6">
    <source>
        <dbReference type="ARBA" id="ARBA00023002"/>
    </source>
</evidence>
<dbReference type="InterPro" id="IPR036909">
    <property type="entry name" value="Cyt_c-like_dom_sf"/>
</dbReference>
<evidence type="ECO:0000313" key="12">
    <source>
        <dbReference type="Proteomes" id="UP001301442"/>
    </source>
</evidence>
<evidence type="ECO:0000256" key="1">
    <source>
        <dbReference type="ARBA" id="ARBA00004418"/>
    </source>
</evidence>
<dbReference type="Gene3D" id="1.10.760.10">
    <property type="entry name" value="Cytochrome c-like domain"/>
    <property type="match status" value="2"/>
</dbReference>
<evidence type="ECO:0000313" key="11">
    <source>
        <dbReference type="EMBL" id="WOH39413.1"/>
    </source>
</evidence>
<keyword evidence="11" id="KW-0575">Peroxidase</keyword>
<dbReference type="Proteomes" id="UP001301442">
    <property type="component" value="Chromosome"/>
</dbReference>
<evidence type="ECO:0000256" key="3">
    <source>
        <dbReference type="ARBA" id="ARBA00022723"/>
    </source>
</evidence>
<dbReference type="PIRSF" id="PIRSF000294">
    <property type="entry name" value="Cytochrome-c_peroxidase"/>
    <property type="match status" value="1"/>
</dbReference>
<sequence>MSKPVLIATISCLSLLGVAYSFFTATDVNPTPLSSFTAPFVYGHFKVPSENPLSKEGVALGRLLFYDKRLSGNNTVSCATCHLQRLAFTDGKAKSVGVSGRKLAFNSMSLANTLWGPQHFFWDGRAQSLEEQALIPIQHPDEMAQDLDELIAELKADEYYLTLFRQAYGQINAQNIAFAIASFERTLVSSNSKYDQFLRGELTLTGQEEHGRKLFMAHPDVKASLRGGNCIDCHSQFLTSGFKAKFDGFANNGLDSDNNLELGLEKVTKMNTDRGKFKVPTLRNIALTGPYMHDGRFETLEQVLDHYDQGIKISATLSPLIMEANNQLNDDEQMQISLNLNEDEKLAIIAFLHTLTDYTFISNEQFSNPFPTEQAQNE</sequence>
<dbReference type="InterPro" id="IPR051395">
    <property type="entry name" value="Cytochrome_c_Peroxidase/MauG"/>
</dbReference>
<keyword evidence="4 9" id="KW-0732">Signal</keyword>
<dbReference type="PROSITE" id="PS51007">
    <property type="entry name" value="CYTC"/>
    <property type="match status" value="2"/>
</dbReference>
<dbReference type="InterPro" id="IPR009056">
    <property type="entry name" value="Cyt_c-like_dom"/>
</dbReference>
<evidence type="ECO:0000256" key="9">
    <source>
        <dbReference type="SAM" id="SignalP"/>
    </source>
</evidence>
<feature type="signal peptide" evidence="9">
    <location>
        <begin position="1"/>
        <end position="19"/>
    </location>
</feature>
<comment type="subcellular location">
    <subcellularLocation>
        <location evidence="1">Periplasm</location>
    </subcellularLocation>
</comment>
<keyword evidence="6 11" id="KW-0560">Oxidoreductase</keyword>
<evidence type="ECO:0000256" key="8">
    <source>
        <dbReference type="PROSITE-ProRule" id="PRU00433"/>
    </source>
</evidence>
<reference evidence="11 12" key="1">
    <citation type="submission" date="2023-09" db="EMBL/GenBank/DDBJ databases">
        <authorList>
            <person name="Qi X."/>
        </authorList>
    </citation>
    <scope>NUCLEOTIDE SEQUENCE [LARGE SCALE GENOMIC DNA]</scope>
    <source>
        <strain evidence="11 12">S1-1</strain>
    </source>
</reference>
<dbReference type="EC" id="1.11.1.5" evidence="11"/>
<dbReference type="GO" id="GO:0004130">
    <property type="term" value="F:cytochrome-c peroxidase activity"/>
    <property type="evidence" value="ECO:0007669"/>
    <property type="project" value="UniProtKB-EC"/>
</dbReference>
<feature type="chain" id="PRO_5045977145" evidence="9">
    <location>
        <begin position="20"/>
        <end position="378"/>
    </location>
</feature>
<proteinExistence type="predicted"/>
<dbReference type="SUPFAM" id="SSF46626">
    <property type="entry name" value="Cytochrome c"/>
    <property type="match status" value="2"/>
</dbReference>
<dbReference type="InterPro" id="IPR026259">
    <property type="entry name" value="MauG/Cytc_peroxidase"/>
</dbReference>
<evidence type="ECO:0000256" key="4">
    <source>
        <dbReference type="ARBA" id="ARBA00022729"/>
    </source>
</evidence>
<organism evidence="11 12">
    <name type="scientific">Thalassotalea fonticola</name>
    <dbReference type="NCBI Taxonomy" id="3065649"/>
    <lineage>
        <taxon>Bacteria</taxon>
        <taxon>Pseudomonadati</taxon>
        <taxon>Pseudomonadota</taxon>
        <taxon>Gammaproteobacteria</taxon>
        <taxon>Alteromonadales</taxon>
        <taxon>Colwelliaceae</taxon>
        <taxon>Thalassotalea</taxon>
    </lineage>
</organism>
<protein>
    <submittedName>
        <fullName evidence="11">Cytochrome c peroxidase</fullName>
        <ecNumber evidence="11">1.11.1.5</ecNumber>
    </submittedName>
</protein>
<feature type="domain" description="Cytochrome c" evidence="10">
    <location>
        <begin position="56"/>
        <end position="158"/>
    </location>
</feature>
<keyword evidence="5" id="KW-0574">Periplasm</keyword>
<keyword evidence="2 8" id="KW-0349">Heme</keyword>
<accession>A0ABZ0GV35</accession>
<feature type="domain" description="Cytochrome c" evidence="10">
    <location>
        <begin position="206"/>
        <end position="356"/>
    </location>
</feature>
<evidence type="ECO:0000256" key="5">
    <source>
        <dbReference type="ARBA" id="ARBA00022764"/>
    </source>
</evidence>
<dbReference type="PANTHER" id="PTHR30600:SF10">
    <property type="entry name" value="BLL6722 PROTEIN"/>
    <property type="match status" value="1"/>
</dbReference>
<evidence type="ECO:0000256" key="2">
    <source>
        <dbReference type="ARBA" id="ARBA00022617"/>
    </source>
</evidence>
<dbReference type="RefSeq" id="WP_348398179.1">
    <property type="nucleotide sequence ID" value="NZ_CP136600.1"/>
</dbReference>
<dbReference type="Pfam" id="PF03150">
    <property type="entry name" value="CCP_MauG"/>
    <property type="match status" value="1"/>
</dbReference>
<dbReference type="EMBL" id="CP136600">
    <property type="protein sequence ID" value="WOH39413.1"/>
    <property type="molecule type" value="Genomic_DNA"/>
</dbReference>